<feature type="region of interest" description="Disordered" evidence="1">
    <location>
        <begin position="1"/>
        <end position="149"/>
    </location>
</feature>
<sequence length="225" mass="26032">MKKRVTFEESEDDIDEDSSSESPGDLSEDPQSDLFTEDEDRYPLFTEDEDTDVLNLHPDPRDLLTEDDNMEITEEESDDDTARGTRRTHGNEPQPGSSMVPPPKPLTLNTPDGTFKFKLSTPGSSKTKLSIEKLPQKPKQKKKEGKWYQPEILENRLRERKPSGPVAQAVLPLEEPRTYTEAIRSPDRDEWRDAMRREMESHIINNTWTVVEKPEHVKILDCRWI</sequence>
<evidence type="ECO:0000313" key="2">
    <source>
        <dbReference type="EMBL" id="CAG7818067.1"/>
    </source>
</evidence>
<dbReference type="EMBL" id="CAJVCH010410713">
    <property type="protein sequence ID" value="CAG7818067.1"/>
    <property type="molecule type" value="Genomic_DNA"/>
</dbReference>
<reference evidence="2" key="1">
    <citation type="submission" date="2021-06" db="EMBL/GenBank/DDBJ databases">
        <authorList>
            <person name="Hodson N. C."/>
            <person name="Mongue J. A."/>
            <person name="Jaron S. K."/>
        </authorList>
    </citation>
    <scope>NUCLEOTIDE SEQUENCE</scope>
</reference>
<feature type="compositionally biased region" description="Acidic residues" evidence="1">
    <location>
        <begin position="26"/>
        <end position="52"/>
    </location>
</feature>
<feature type="compositionally biased region" description="Acidic residues" evidence="1">
    <location>
        <begin position="65"/>
        <end position="79"/>
    </location>
</feature>
<gene>
    <name evidence="2" type="ORF">AFUS01_LOCUS28599</name>
</gene>
<dbReference type="Proteomes" id="UP000708208">
    <property type="component" value="Unassembled WGS sequence"/>
</dbReference>
<organism evidence="2 3">
    <name type="scientific">Allacma fusca</name>
    <dbReference type="NCBI Taxonomy" id="39272"/>
    <lineage>
        <taxon>Eukaryota</taxon>
        <taxon>Metazoa</taxon>
        <taxon>Ecdysozoa</taxon>
        <taxon>Arthropoda</taxon>
        <taxon>Hexapoda</taxon>
        <taxon>Collembola</taxon>
        <taxon>Symphypleona</taxon>
        <taxon>Sminthuridae</taxon>
        <taxon>Allacma</taxon>
    </lineage>
</organism>
<accession>A0A8J2PCF4</accession>
<name>A0A8J2PCF4_9HEXA</name>
<comment type="caution">
    <text evidence="2">The sequence shown here is derived from an EMBL/GenBank/DDBJ whole genome shotgun (WGS) entry which is preliminary data.</text>
</comment>
<feature type="non-terminal residue" evidence="2">
    <location>
        <position position="225"/>
    </location>
</feature>
<dbReference type="AlphaFoldDB" id="A0A8J2PCF4"/>
<keyword evidence="3" id="KW-1185">Reference proteome</keyword>
<evidence type="ECO:0000313" key="3">
    <source>
        <dbReference type="Proteomes" id="UP000708208"/>
    </source>
</evidence>
<proteinExistence type="predicted"/>
<evidence type="ECO:0000256" key="1">
    <source>
        <dbReference type="SAM" id="MobiDB-lite"/>
    </source>
</evidence>
<feature type="compositionally biased region" description="Acidic residues" evidence="1">
    <location>
        <begin position="8"/>
        <end position="19"/>
    </location>
</feature>
<dbReference type="OrthoDB" id="422839at2759"/>
<protein>
    <submittedName>
        <fullName evidence="2">Uncharacterized protein</fullName>
    </submittedName>
</protein>